<evidence type="ECO:0000313" key="3">
    <source>
        <dbReference type="Proteomes" id="UP000028194"/>
    </source>
</evidence>
<dbReference type="InterPro" id="IPR023349">
    <property type="entry name" value="NH3_CH4_mOase_C_sf"/>
</dbReference>
<feature type="transmembrane region" description="Helical" evidence="1">
    <location>
        <begin position="29"/>
        <end position="50"/>
    </location>
</feature>
<feature type="transmembrane region" description="Helical" evidence="1">
    <location>
        <begin position="240"/>
        <end position="263"/>
    </location>
</feature>
<gene>
    <name evidence="2" type="ORF">NTE_01001</name>
</gene>
<dbReference type="Proteomes" id="UP000028194">
    <property type="component" value="Chromosome"/>
</dbReference>
<feature type="transmembrane region" description="Helical" evidence="1">
    <location>
        <begin position="341"/>
        <end position="364"/>
    </location>
</feature>
<dbReference type="KEGG" id="nev:NTE_01001"/>
<keyword evidence="1" id="KW-0812">Transmembrane</keyword>
<feature type="transmembrane region" description="Helical" evidence="1">
    <location>
        <begin position="213"/>
        <end position="233"/>
    </location>
</feature>
<evidence type="ECO:0000256" key="1">
    <source>
        <dbReference type="SAM" id="Phobius"/>
    </source>
</evidence>
<dbReference type="Gene3D" id="1.20.1050.50">
    <property type="entry name" value="Particulate methane monooxygenase subunit c2. Chain: C"/>
    <property type="match status" value="1"/>
</dbReference>
<keyword evidence="1" id="KW-1133">Transmembrane helix</keyword>
<dbReference type="eggNOG" id="arCOG10517">
    <property type="taxonomic scope" value="Archaea"/>
</dbReference>
<accession>A0A075MPL0</accession>
<dbReference type="HOGENOM" id="CLU_736932_0_0_2"/>
<feature type="transmembrane region" description="Helical" evidence="1">
    <location>
        <begin position="300"/>
        <end position="321"/>
    </location>
</feature>
<feature type="transmembrane region" description="Helical" evidence="1">
    <location>
        <begin position="269"/>
        <end position="288"/>
    </location>
</feature>
<feature type="transmembrane region" description="Helical" evidence="1">
    <location>
        <begin position="101"/>
        <end position="119"/>
    </location>
</feature>
<keyword evidence="3" id="KW-1185">Reference proteome</keyword>
<reference evidence="2 3" key="1">
    <citation type="journal article" date="2014" name="PLoS ONE">
        <title>Genome Sequence of Candidatus Nitrososphaera evergladensis from Group I.1b Enriched from Everglades Soil Reveals Novel Genomic Features of the Ammonia-Oxidizing Archaea.</title>
        <authorList>
            <person name="Zhalnina K.V."/>
            <person name="Dias R."/>
            <person name="Leonard M.T."/>
            <person name="Dorr de Quadros P."/>
            <person name="Camargo F.A."/>
            <person name="Drew J.C."/>
            <person name="Farmerie W.G."/>
            <person name="Daroub S.H."/>
            <person name="Triplett E.W."/>
        </authorList>
    </citation>
    <scope>NUCLEOTIDE SEQUENCE [LARGE SCALE GENOMIC DNA]</scope>
    <source>
        <strain evidence="2 3">SR1</strain>
    </source>
</reference>
<name>A0A075MPL0_9ARCH</name>
<dbReference type="STRING" id="1459636.NTE_01001"/>
<feature type="transmembrane region" description="Helical" evidence="1">
    <location>
        <begin position="172"/>
        <end position="193"/>
    </location>
</feature>
<evidence type="ECO:0000313" key="2">
    <source>
        <dbReference type="EMBL" id="AIF83075.1"/>
    </source>
</evidence>
<dbReference type="AlphaFoldDB" id="A0A075MPL0"/>
<dbReference type="EMBL" id="CP007174">
    <property type="protein sequence ID" value="AIF83075.1"/>
    <property type="molecule type" value="Genomic_DNA"/>
</dbReference>
<feature type="transmembrane region" description="Helical" evidence="1">
    <location>
        <begin position="70"/>
        <end position="89"/>
    </location>
</feature>
<feature type="transmembrane region" description="Helical" evidence="1">
    <location>
        <begin position="139"/>
        <end position="160"/>
    </location>
</feature>
<organism evidence="2 3">
    <name type="scientific">Candidatus Nitrososphaera evergladensis SR1</name>
    <dbReference type="NCBI Taxonomy" id="1459636"/>
    <lineage>
        <taxon>Archaea</taxon>
        <taxon>Nitrososphaerota</taxon>
        <taxon>Nitrososphaeria</taxon>
        <taxon>Nitrososphaerales</taxon>
        <taxon>Nitrososphaeraceae</taxon>
        <taxon>Nitrososphaera</taxon>
    </lineage>
</organism>
<proteinExistence type="predicted"/>
<protein>
    <submittedName>
        <fullName evidence="2">Uncharacterized protein</fullName>
    </submittedName>
</protein>
<sequence>MTDQSVIFINDCTVLTAMSLKLSTSRMNILLAALLVATAGGILQIGGASWDITSHILRQPETFFTPSHAVLYTGAGLTVIAATIGLFVFLKNKEEIRSRSFNTAFKLLIVGAAIQLVSGPGDFMWHSVFGVDGLMSPPHLSLATGILIGTIATVVGLARILPHIESKRNQGFAKIAMVPAFAALWFSTIWYIFFFVLPLSNGQHFTFNPDPAAAIVIATTVLPFMSALIFLVSARTIGRLGAATAVAGAVISMNVLANIVPAYQFLGSFLPWQLLALIPAIVGADIAIHKARPRTGMMIAGALIGITFYVFNYPMLPMAFAEILHQPNASFADILPSMYPTLWQVIGMTAVPSALAGIIGAIMGSKIIEKPQARVISATKT</sequence>
<keyword evidence="1" id="KW-0472">Membrane</keyword>